<dbReference type="EMBL" id="JAIFRP010000108">
    <property type="protein sequence ID" value="KAK2579105.1"/>
    <property type="molecule type" value="Genomic_DNA"/>
</dbReference>
<evidence type="ECO:0000259" key="1">
    <source>
        <dbReference type="Pfam" id="PF13976"/>
    </source>
</evidence>
<proteinExistence type="predicted"/>
<gene>
    <name evidence="2" type="ORF">KPH14_008504</name>
</gene>
<reference evidence="2" key="2">
    <citation type="journal article" date="2023" name="Commun. Biol.">
        <title>Intrasexual cuticular hydrocarbon dimorphism in a wasp sheds light on hydrocarbon biosynthesis genes in Hymenoptera.</title>
        <authorList>
            <person name="Moris V.C."/>
            <person name="Podsiadlowski L."/>
            <person name="Martin S."/>
            <person name="Oeyen J.P."/>
            <person name="Donath A."/>
            <person name="Petersen M."/>
            <person name="Wilbrandt J."/>
            <person name="Misof B."/>
            <person name="Liedtke D."/>
            <person name="Thamm M."/>
            <person name="Scheiner R."/>
            <person name="Schmitt T."/>
            <person name="Niehuis O."/>
        </authorList>
    </citation>
    <scope>NUCLEOTIDE SEQUENCE</scope>
    <source>
        <strain evidence="2">GBR_01_08_01A</strain>
    </source>
</reference>
<accession>A0AAD9RG24</accession>
<dbReference type="Proteomes" id="UP001258017">
    <property type="component" value="Unassembled WGS sequence"/>
</dbReference>
<organism evidence="2 3">
    <name type="scientific">Odynerus spinipes</name>
    <dbReference type="NCBI Taxonomy" id="1348599"/>
    <lineage>
        <taxon>Eukaryota</taxon>
        <taxon>Metazoa</taxon>
        <taxon>Ecdysozoa</taxon>
        <taxon>Arthropoda</taxon>
        <taxon>Hexapoda</taxon>
        <taxon>Insecta</taxon>
        <taxon>Pterygota</taxon>
        <taxon>Neoptera</taxon>
        <taxon>Endopterygota</taxon>
        <taxon>Hymenoptera</taxon>
        <taxon>Apocrita</taxon>
        <taxon>Aculeata</taxon>
        <taxon>Vespoidea</taxon>
        <taxon>Vespidae</taxon>
        <taxon>Eumeninae</taxon>
        <taxon>Odynerus</taxon>
    </lineage>
</organism>
<comment type="caution">
    <text evidence="2">The sequence shown here is derived from an EMBL/GenBank/DDBJ whole genome shotgun (WGS) entry which is preliminary data.</text>
</comment>
<keyword evidence="3" id="KW-1185">Reference proteome</keyword>
<feature type="domain" description="GAG-pre-integrase" evidence="1">
    <location>
        <begin position="13"/>
        <end position="59"/>
    </location>
</feature>
<reference evidence="2" key="1">
    <citation type="submission" date="2021-08" db="EMBL/GenBank/DDBJ databases">
        <authorList>
            <person name="Misof B."/>
            <person name="Oliver O."/>
            <person name="Podsiadlowski L."/>
            <person name="Donath A."/>
            <person name="Peters R."/>
            <person name="Mayer C."/>
            <person name="Rust J."/>
            <person name="Gunkel S."/>
            <person name="Lesny P."/>
            <person name="Martin S."/>
            <person name="Oeyen J.P."/>
            <person name="Petersen M."/>
            <person name="Panagiotis P."/>
            <person name="Wilbrandt J."/>
            <person name="Tanja T."/>
        </authorList>
    </citation>
    <scope>NUCLEOTIDE SEQUENCE</scope>
    <source>
        <strain evidence="2">GBR_01_08_01A</strain>
        <tissue evidence="2">Thorax + abdomen</tissue>
    </source>
</reference>
<protein>
    <recommendedName>
        <fullName evidence="1">GAG-pre-integrase domain-containing protein</fullName>
    </recommendedName>
</protein>
<sequence length="89" mass="10207">MTKIDDEPKLAVIKNWHRRMGHLNFGDLSESSRRGIVRGIKVDGYKKNIHCEVCVRGKMARAPFSRISDRSTVMLDIIHSDVWADADRV</sequence>
<evidence type="ECO:0000313" key="3">
    <source>
        <dbReference type="Proteomes" id="UP001258017"/>
    </source>
</evidence>
<dbReference type="Pfam" id="PF13976">
    <property type="entry name" value="gag_pre-integrs"/>
    <property type="match status" value="1"/>
</dbReference>
<evidence type="ECO:0000313" key="2">
    <source>
        <dbReference type="EMBL" id="KAK2579105.1"/>
    </source>
</evidence>
<name>A0AAD9RG24_9HYME</name>
<dbReference type="AlphaFoldDB" id="A0AAD9RG24"/>
<dbReference type="InterPro" id="IPR025724">
    <property type="entry name" value="GAG-pre-integrase_dom"/>
</dbReference>